<dbReference type="eggNOG" id="COG1108">
    <property type="taxonomic scope" value="Bacteria"/>
</dbReference>
<feature type="transmembrane region" description="Helical" evidence="7">
    <location>
        <begin position="246"/>
        <end position="262"/>
    </location>
</feature>
<evidence type="ECO:0000256" key="1">
    <source>
        <dbReference type="ARBA" id="ARBA00004141"/>
    </source>
</evidence>
<dbReference type="PANTHER" id="PTHR30477">
    <property type="entry name" value="ABC-TRANSPORTER METAL-BINDING PROTEIN"/>
    <property type="match status" value="1"/>
</dbReference>
<comment type="subcellular location">
    <subcellularLocation>
        <location evidence="6">Cell membrane</location>
        <topology evidence="6">Multi-pass membrane protein</topology>
    </subcellularLocation>
    <subcellularLocation>
        <location evidence="1">Membrane</location>
        <topology evidence="1">Multi-pass membrane protein</topology>
    </subcellularLocation>
</comment>
<proteinExistence type="inferred from homology"/>
<evidence type="ECO:0000313" key="9">
    <source>
        <dbReference type="Proteomes" id="UP000001052"/>
    </source>
</evidence>
<evidence type="ECO:0000256" key="4">
    <source>
        <dbReference type="ARBA" id="ARBA00022989"/>
    </source>
</evidence>
<keyword evidence="3 6" id="KW-0812">Transmembrane</keyword>
<name>C8WZ54_DESRD</name>
<accession>C8WZ54</accession>
<dbReference type="Pfam" id="PF00950">
    <property type="entry name" value="ABC-3"/>
    <property type="match status" value="1"/>
</dbReference>
<feature type="transmembrane region" description="Helical" evidence="7">
    <location>
        <begin position="38"/>
        <end position="59"/>
    </location>
</feature>
<evidence type="ECO:0000256" key="6">
    <source>
        <dbReference type="RuleBase" id="RU003943"/>
    </source>
</evidence>
<evidence type="ECO:0000256" key="3">
    <source>
        <dbReference type="ARBA" id="ARBA00022692"/>
    </source>
</evidence>
<dbReference type="GO" id="GO:0043190">
    <property type="term" value="C:ATP-binding cassette (ABC) transporter complex"/>
    <property type="evidence" value="ECO:0007669"/>
    <property type="project" value="InterPro"/>
</dbReference>
<feature type="transmembrane region" description="Helical" evidence="7">
    <location>
        <begin position="12"/>
        <end position="33"/>
    </location>
</feature>
<feature type="transmembrane region" description="Helical" evidence="7">
    <location>
        <begin position="65"/>
        <end position="81"/>
    </location>
</feature>
<evidence type="ECO:0000256" key="2">
    <source>
        <dbReference type="ARBA" id="ARBA00008034"/>
    </source>
</evidence>
<dbReference type="InterPro" id="IPR001626">
    <property type="entry name" value="ABC_TroCD"/>
</dbReference>
<dbReference type="GO" id="GO:0055085">
    <property type="term" value="P:transmembrane transport"/>
    <property type="evidence" value="ECO:0007669"/>
    <property type="project" value="InterPro"/>
</dbReference>
<feature type="transmembrane region" description="Helical" evidence="7">
    <location>
        <begin position="132"/>
        <end position="150"/>
    </location>
</feature>
<feature type="transmembrane region" description="Helical" evidence="7">
    <location>
        <begin position="93"/>
        <end position="112"/>
    </location>
</feature>
<dbReference type="RefSeq" id="WP_015750489.1">
    <property type="nucleotide sequence ID" value="NC_013223.1"/>
</dbReference>
<dbReference type="CDD" id="cd06550">
    <property type="entry name" value="TM_ABC_iron-siderophores_like"/>
    <property type="match status" value="1"/>
</dbReference>
<reference evidence="9" key="1">
    <citation type="submission" date="2009-09" db="EMBL/GenBank/DDBJ databases">
        <title>The complete chromosome of Desulfohalobium retbaense DSM 5692.</title>
        <authorList>
            <consortium name="US DOE Joint Genome Institute (JGI-PGF)"/>
            <person name="Lucas S."/>
            <person name="Copeland A."/>
            <person name="Lapidus A."/>
            <person name="Glavina del Rio T."/>
            <person name="Dalin E."/>
            <person name="Tice H."/>
            <person name="Bruce D."/>
            <person name="Goodwin L."/>
            <person name="Pitluck S."/>
            <person name="Kyrpides N."/>
            <person name="Mavromatis K."/>
            <person name="Ivanova N."/>
            <person name="Mikhailova N."/>
            <person name="Munk A.C."/>
            <person name="Brettin T."/>
            <person name="Detter J.C."/>
            <person name="Han C."/>
            <person name="Tapia R."/>
            <person name="Larimer F."/>
            <person name="Land M."/>
            <person name="Hauser L."/>
            <person name="Markowitz V."/>
            <person name="Cheng J.-F."/>
            <person name="Hugenholtz P."/>
            <person name="Woyke T."/>
            <person name="Wu D."/>
            <person name="Spring S."/>
            <person name="Klenk H.-P."/>
            <person name="Eisen J.A."/>
        </authorList>
    </citation>
    <scope>NUCLEOTIDE SEQUENCE [LARGE SCALE GENOMIC DNA]</scope>
    <source>
        <strain evidence="9">DSM 5692</strain>
    </source>
</reference>
<dbReference type="AlphaFoldDB" id="C8WZ54"/>
<dbReference type="Gene3D" id="1.10.3470.10">
    <property type="entry name" value="ABC transporter involved in vitamin B12 uptake, BtuC"/>
    <property type="match status" value="1"/>
</dbReference>
<evidence type="ECO:0000256" key="5">
    <source>
        <dbReference type="ARBA" id="ARBA00023136"/>
    </source>
</evidence>
<dbReference type="KEGG" id="drt:Dret_0027"/>
<dbReference type="Proteomes" id="UP000001052">
    <property type="component" value="Chromosome"/>
</dbReference>
<dbReference type="GO" id="GO:0010043">
    <property type="term" value="P:response to zinc ion"/>
    <property type="evidence" value="ECO:0007669"/>
    <property type="project" value="TreeGrafter"/>
</dbReference>
<keyword evidence="9" id="KW-1185">Reference proteome</keyword>
<dbReference type="STRING" id="485915.Dret_0027"/>
<evidence type="ECO:0000313" key="8">
    <source>
        <dbReference type="EMBL" id="ACV67329.1"/>
    </source>
</evidence>
<feature type="transmembrane region" description="Helical" evidence="7">
    <location>
        <begin position="219"/>
        <end position="240"/>
    </location>
</feature>
<dbReference type="PANTHER" id="PTHR30477:SF18">
    <property type="entry name" value="METAL TRANSPORT SYSTEM MEMBRANE PROTEIN CT_417-RELATED"/>
    <property type="match status" value="1"/>
</dbReference>
<dbReference type="HOGENOM" id="CLU_028808_3_0_7"/>
<dbReference type="OrthoDB" id="9798540at2"/>
<dbReference type="EMBL" id="CP001734">
    <property type="protein sequence ID" value="ACV67329.1"/>
    <property type="molecule type" value="Genomic_DNA"/>
</dbReference>
<keyword evidence="5 7" id="KW-0472">Membrane</keyword>
<reference evidence="8 9" key="2">
    <citation type="journal article" date="2010" name="Stand. Genomic Sci.">
        <title>Complete genome sequence of Desulfohalobium retbaense type strain (HR(100)).</title>
        <authorList>
            <person name="Spring S."/>
            <person name="Nolan M."/>
            <person name="Lapidus A."/>
            <person name="Glavina Del Rio T."/>
            <person name="Copeland A."/>
            <person name="Tice H."/>
            <person name="Cheng J.F."/>
            <person name="Lucas S."/>
            <person name="Land M."/>
            <person name="Chen F."/>
            <person name="Bruce D."/>
            <person name="Goodwin L."/>
            <person name="Pitluck S."/>
            <person name="Ivanova N."/>
            <person name="Mavromatis K."/>
            <person name="Mikhailova N."/>
            <person name="Pati A."/>
            <person name="Chen A."/>
            <person name="Palaniappan K."/>
            <person name="Hauser L."/>
            <person name="Chang Y.J."/>
            <person name="Jeffries C.D."/>
            <person name="Munk C."/>
            <person name="Kiss H."/>
            <person name="Chain P."/>
            <person name="Han C."/>
            <person name="Brettin T."/>
            <person name="Detter J.C."/>
            <person name="Schuler E."/>
            <person name="Goker M."/>
            <person name="Rohde M."/>
            <person name="Bristow J."/>
            <person name="Eisen J.A."/>
            <person name="Markowitz V."/>
            <person name="Hugenholtz P."/>
            <person name="Kyrpides N.C."/>
            <person name="Klenk H.P."/>
        </authorList>
    </citation>
    <scope>NUCLEOTIDE SEQUENCE [LARGE SCALE GENOMIC DNA]</scope>
    <source>
        <strain evidence="8 9">DSM 5692</strain>
    </source>
</reference>
<evidence type="ECO:0000256" key="7">
    <source>
        <dbReference type="SAM" id="Phobius"/>
    </source>
</evidence>
<keyword evidence="6" id="KW-0813">Transport</keyword>
<organism evidence="8 9">
    <name type="scientific">Desulfohalobium retbaense (strain ATCC 49708 / DSM 5692 / JCM 16813 / HR100)</name>
    <dbReference type="NCBI Taxonomy" id="485915"/>
    <lineage>
        <taxon>Bacteria</taxon>
        <taxon>Pseudomonadati</taxon>
        <taxon>Thermodesulfobacteriota</taxon>
        <taxon>Desulfovibrionia</taxon>
        <taxon>Desulfovibrionales</taxon>
        <taxon>Desulfohalobiaceae</taxon>
        <taxon>Desulfohalobium</taxon>
    </lineage>
</organism>
<dbReference type="InterPro" id="IPR037294">
    <property type="entry name" value="ABC_BtuC-like"/>
</dbReference>
<keyword evidence="4 7" id="KW-1133">Transmembrane helix</keyword>
<comment type="similarity">
    <text evidence="2 6">Belongs to the ABC-3 integral membrane protein family.</text>
</comment>
<gene>
    <name evidence="8" type="ordered locus">Dret_0027</name>
</gene>
<feature type="transmembrane region" description="Helical" evidence="7">
    <location>
        <begin position="187"/>
        <end position="207"/>
    </location>
</feature>
<sequence>MLDALSYPFMQNALLAGLFASVACGIIGSLIVVNRMVFLAGGVAHMAYGGVGLAFYAGWPVLPSTIGFTLLASLGLAGLTLNRRSRTDTVIGVFWAAGMALGILLLDLAPGYNVDLMSYLFGSILTVPLRDVIWMAGIVLVLLLVIGLYYRDLKAMSFDPEFARTRGVPVTFLHFLLVALLGVSVVMVIQVVGLILVIALLTIPSYLAQRKAQSLGRMMIAAAGWAAVFCLFGLMAAYYFDLTSGASIIAVGTVCFFLVLVWDKCVGALRSHPSA</sequence>
<dbReference type="SUPFAM" id="SSF81345">
    <property type="entry name" value="ABC transporter involved in vitamin B12 uptake, BtuC"/>
    <property type="match status" value="1"/>
</dbReference>
<protein>
    <submittedName>
        <fullName evidence="8">ABC-3 protein</fullName>
    </submittedName>
</protein>